<proteinExistence type="predicted"/>
<dbReference type="EMBL" id="VOQQ01000001">
    <property type="protein sequence ID" value="TXC63008.1"/>
    <property type="molecule type" value="Genomic_DNA"/>
</dbReference>
<name>A0A5C6TTG9_9SPHN</name>
<protein>
    <submittedName>
        <fullName evidence="1">Uncharacterized protein</fullName>
    </submittedName>
</protein>
<dbReference type="RefSeq" id="WP_147042409.1">
    <property type="nucleotide sequence ID" value="NZ_BAABIR010000002.1"/>
</dbReference>
<gene>
    <name evidence="1" type="ORF">FRZ32_04600</name>
</gene>
<evidence type="ECO:0000313" key="1">
    <source>
        <dbReference type="EMBL" id="TXC63008.1"/>
    </source>
</evidence>
<dbReference type="AlphaFoldDB" id="A0A5C6TTG9"/>
<keyword evidence="2" id="KW-1185">Reference proteome</keyword>
<reference evidence="1 2" key="1">
    <citation type="journal article" date="2015" name="J. Microbiol.">
        <title>Sphingosinicella ginsenosidimutans sp. nov., with ginsenoside converting activity.</title>
        <authorList>
            <person name="Kim J.K."/>
            <person name="Kang M.S."/>
            <person name="Park S.C."/>
            <person name="Kim K.M."/>
            <person name="Choi K."/>
            <person name="Yoon M.H."/>
            <person name="Im W.T."/>
        </authorList>
    </citation>
    <scope>NUCLEOTIDE SEQUENCE [LARGE SCALE GENOMIC DNA]</scope>
    <source>
        <strain evidence="1 2">BS-11</strain>
    </source>
</reference>
<accession>A0A5C6TTG9</accession>
<organism evidence="1 2">
    <name type="scientific">Allosphingosinicella ginsenosidimutans</name>
    <dbReference type="NCBI Taxonomy" id="1176539"/>
    <lineage>
        <taxon>Bacteria</taxon>
        <taxon>Pseudomonadati</taxon>
        <taxon>Pseudomonadota</taxon>
        <taxon>Alphaproteobacteria</taxon>
        <taxon>Sphingomonadales</taxon>
        <taxon>Sphingomonadaceae</taxon>
        <taxon>Allosphingosinicella</taxon>
    </lineage>
</organism>
<dbReference type="Proteomes" id="UP000321249">
    <property type="component" value="Unassembled WGS sequence"/>
</dbReference>
<comment type="caution">
    <text evidence="1">The sequence shown here is derived from an EMBL/GenBank/DDBJ whole genome shotgun (WGS) entry which is preliminary data.</text>
</comment>
<dbReference type="OrthoDB" id="9784724at2"/>
<evidence type="ECO:0000313" key="2">
    <source>
        <dbReference type="Proteomes" id="UP000321249"/>
    </source>
</evidence>
<sequence length="126" mass="14113">MIRAGFLKFVDTHRKADGTGASLFPTLKPDQYGNLARYPTKRLNETYLPAAIKVGERQSLYSLRHNVRDALRRIKAPPEALRAIAGWSPGGKSASDNYGDPTNPDLYRDWVEGIAYEGLDLSFLHH</sequence>